<protein>
    <recommendedName>
        <fullName evidence="1">ANTAR domain-containing protein</fullName>
    </recommendedName>
</protein>
<dbReference type="SUPFAM" id="SSF52172">
    <property type="entry name" value="CheY-like"/>
    <property type="match status" value="1"/>
</dbReference>
<organism evidence="2 3">
    <name type="scientific">Mycobacterium cookii</name>
    <dbReference type="NCBI Taxonomy" id="1775"/>
    <lineage>
        <taxon>Bacteria</taxon>
        <taxon>Bacillati</taxon>
        <taxon>Actinomycetota</taxon>
        <taxon>Actinomycetes</taxon>
        <taxon>Mycobacteriales</taxon>
        <taxon>Mycobacteriaceae</taxon>
        <taxon>Mycobacterium</taxon>
    </lineage>
</organism>
<dbReference type="AlphaFoldDB" id="A0A7I7L462"/>
<accession>A0A7I7L462</accession>
<sequence>MSFEDDQITAKVAEITEHRAVIEQAKGMLMLIYGLDAVSAFDLLKWRSQKSNIKLRRLAQELVEEFRDVRDQAISNRSPFDDVLLTARADGDEAMPSTAN</sequence>
<dbReference type="InterPro" id="IPR011006">
    <property type="entry name" value="CheY-like_superfamily"/>
</dbReference>
<dbReference type="SMART" id="SM01012">
    <property type="entry name" value="ANTAR"/>
    <property type="match status" value="1"/>
</dbReference>
<evidence type="ECO:0000313" key="3">
    <source>
        <dbReference type="Proteomes" id="UP000465866"/>
    </source>
</evidence>
<keyword evidence="3" id="KW-1185">Reference proteome</keyword>
<dbReference type="KEGG" id="mcoo:MCOO_49280"/>
<dbReference type="PROSITE" id="PS50921">
    <property type="entry name" value="ANTAR"/>
    <property type="match status" value="1"/>
</dbReference>
<dbReference type="GO" id="GO:0003723">
    <property type="term" value="F:RNA binding"/>
    <property type="evidence" value="ECO:0007669"/>
    <property type="project" value="InterPro"/>
</dbReference>
<feature type="domain" description="ANTAR" evidence="1">
    <location>
        <begin position="2"/>
        <end position="63"/>
    </location>
</feature>
<evidence type="ECO:0000313" key="2">
    <source>
        <dbReference type="EMBL" id="BBX48913.1"/>
    </source>
</evidence>
<dbReference type="EMBL" id="AP022569">
    <property type="protein sequence ID" value="BBX48913.1"/>
    <property type="molecule type" value="Genomic_DNA"/>
</dbReference>
<name>A0A7I7L462_9MYCO</name>
<proteinExistence type="predicted"/>
<dbReference type="InterPro" id="IPR005561">
    <property type="entry name" value="ANTAR"/>
</dbReference>
<dbReference type="RefSeq" id="WP_232064795.1">
    <property type="nucleotide sequence ID" value="NZ_AP022569.1"/>
</dbReference>
<dbReference type="Gene3D" id="1.10.10.10">
    <property type="entry name" value="Winged helix-like DNA-binding domain superfamily/Winged helix DNA-binding domain"/>
    <property type="match status" value="1"/>
</dbReference>
<dbReference type="InterPro" id="IPR036388">
    <property type="entry name" value="WH-like_DNA-bd_sf"/>
</dbReference>
<dbReference type="Proteomes" id="UP000465866">
    <property type="component" value="Chromosome"/>
</dbReference>
<gene>
    <name evidence="2" type="ORF">MCOO_49280</name>
</gene>
<dbReference type="Pfam" id="PF03861">
    <property type="entry name" value="ANTAR"/>
    <property type="match status" value="1"/>
</dbReference>
<reference evidence="2 3" key="1">
    <citation type="journal article" date="2019" name="Emerg. Microbes Infect.">
        <title>Comprehensive subspecies identification of 175 nontuberculous mycobacteria species based on 7547 genomic profiles.</title>
        <authorList>
            <person name="Matsumoto Y."/>
            <person name="Kinjo T."/>
            <person name="Motooka D."/>
            <person name="Nabeya D."/>
            <person name="Jung N."/>
            <person name="Uechi K."/>
            <person name="Horii T."/>
            <person name="Iida T."/>
            <person name="Fujita J."/>
            <person name="Nakamura S."/>
        </authorList>
    </citation>
    <scope>NUCLEOTIDE SEQUENCE [LARGE SCALE GENOMIC DNA]</scope>
    <source>
        <strain evidence="2 3">JCM 12404</strain>
    </source>
</reference>
<evidence type="ECO:0000259" key="1">
    <source>
        <dbReference type="PROSITE" id="PS50921"/>
    </source>
</evidence>